<evidence type="ECO:0000259" key="2">
    <source>
        <dbReference type="PROSITE" id="PS50880"/>
    </source>
</evidence>
<dbReference type="PROSITE" id="PS50880">
    <property type="entry name" value="TOPRIM"/>
    <property type="match status" value="1"/>
</dbReference>
<dbReference type="InterPro" id="IPR050219">
    <property type="entry name" value="DnaG_primase"/>
</dbReference>
<dbReference type="InterPro" id="IPR013264">
    <property type="entry name" value="DNAG_N"/>
</dbReference>
<sequence length="263" mass="28823">IHDRTGKVAGFGARSLDDSMPKYINTPATPIFDKSRTLYGFHIASDAIRKADEGVIVEGYMDVIAAHEHGYENVVASMGTAVTIDQVRQLRNLATSYILALDEDEAGQEATLRSLESSWRIFNESTRKKSDPLFSAGPVKLKVLSLPEGKDPDEFIRSGNNEWEKVIASAEHVMDYLIPVVAGRFDVRSPGGKGMVVNALAPLFRTMDPFDMEDYLNKLANELESTPEVVRTALQSAPRSKVNARNPKGNDGFRGPADGLSPN</sequence>
<dbReference type="GO" id="GO:0006269">
    <property type="term" value="P:DNA replication, synthesis of primer"/>
    <property type="evidence" value="ECO:0007669"/>
    <property type="project" value="TreeGrafter"/>
</dbReference>
<dbReference type="Pfam" id="PF08275">
    <property type="entry name" value="DNAG_N"/>
    <property type="match status" value="1"/>
</dbReference>
<organism evidence="3">
    <name type="scientific">marine metagenome</name>
    <dbReference type="NCBI Taxonomy" id="408172"/>
    <lineage>
        <taxon>unclassified sequences</taxon>
        <taxon>metagenomes</taxon>
        <taxon>ecological metagenomes</taxon>
    </lineage>
</organism>
<reference evidence="3" key="1">
    <citation type="submission" date="2018-05" db="EMBL/GenBank/DDBJ databases">
        <authorList>
            <person name="Lanie J.A."/>
            <person name="Ng W.-L."/>
            <person name="Kazmierczak K.M."/>
            <person name="Andrzejewski T.M."/>
            <person name="Davidsen T.M."/>
            <person name="Wayne K.J."/>
            <person name="Tettelin H."/>
            <person name="Glass J.I."/>
            <person name="Rusch D."/>
            <person name="Podicherti R."/>
            <person name="Tsui H.-C.T."/>
            <person name="Winkler M.E."/>
        </authorList>
    </citation>
    <scope>NUCLEOTIDE SEQUENCE</scope>
</reference>
<feature type="region of interest" description="Disordered" evidence="1">
    <location>
        <begin position="234"/>
        <end position="263"/>
    </location>
</feature>
<feature type="non-terminal residue" evidence="3">
    <location>
        <position position="1"/>
    </location>
</feature>
<dbReference type="Gene3D" id="3.90.980.10">
    <property type="entry name" value="DNA primase, catalytic core, N-terminal domain"/>
    <property type="match status" value="1"/>
</dbReference>
<accession>A0A382YID6</accession>
<dbReference type="PANTHER" id="PTHR30313:SF2">
    <property type="entry name" value="DNA PRIMASE"/>
    <property type="match status" value="1"/>
</dbReference>
<gene>
    <name evidence="3" type="ORF">METZ01_LOCUS435704</name>
</gene>
<dbReference type="InterPro" id="IPR006171">
    <property type="entry name" value="TOPRIM_dom"/>
</dbReference>
<dbReference type="SMART" id="SM00493">
    <property type="entry name" value="TOPRIM"/>
    <property type="match status" value="1"/>
</dbReference>
<dbReference type="InterPro" id="IPR037068">
    <property type="entry name" value="DNA_primase_core_N_sf"/>
</dbReference>
<dbReference type="EMBL" id="UINC01175947">
    <property type="protein sequence ID" value="SVD82850.1"/>
    <property type="molecule type" value="Genomic_DNA"/>
</dbReference>
<dbReference type="CDD" id="cd03364">
    <property type="entry name" value="TOPRIM_DnaG_primases"/>
    <property type="match status" value="1"/>
</dbReference>
<dbReference type="SUPFAM" id="SSF56731">
    <property type="entry name" value="DNA primase core"/>
    <property type="match status" value="1"/>
</dbReference>
<dbReference type="InterPro" id="IPR034151">
    <property type="entry name" value="TOPRIM_DnaG_bac"/>
</dbReference>
<dbReference type="Pfam" id="PF13155">
    <property type="entry name" value="Toprim_2"/>
    <property type="match status" value="1"/>
</dbReference>
<feature type="non-terminal residue" evidence="3">
    <location>
        <position position="263"/>
    </location>
</feature>
<evidence type="ECO:0000256" key="1">
    <source>
        <dbReference type="SAM" id="MobiDB-lite"/>
    </source>
</evidence>
<dbReference type="GO" id="GO:0005737">
    <property type="term" value="C:cytoplasm"/>
    <property type="evidence" value="ECO:0007669"/>
    <property type="project" value="TreeGrafter"/>
</dbReference>
<dbReference type="PANTHER" id="PTHR30313">
    <property type="entry name" value="DNA PRIMASE"/>
    <property type="match status" value="1"/>
</dbReference>
<name>A0A382YID6_9ZZZZ</name>
<feature type="domain" description="Toprim" evidence="2">
    <location>
        <begin position="52"/>
        <end position="137"/>
    </location>
</feature>
<dbReference type="Gene3D" id="3.40.1360.10">
    <property type="match status" value="1"/>
</dbReference>
<dbReference type="AlphaFoldDB" id="A0A382YID6"/>
<protein>
    <recommendedName>
        <fullName evidence="2">Toprim domain-containing protein</fullName>
    </recommendedName>
</protein>
<proteinExistence type="predicted"/>
<evidence type="ECO:0000313" key="3">
    <source>
        <dbReference type="EMBL" id="SVD82850.1"/>
    </source>
</evidence>